<dbReference type="InterPro" id="IPR036388">
    <property type="entry name" value="WH-like_DNA-bd_sf"/>
</dbReference>
<dbReference type="SMART" id="SM01012">
    <property type="entry name" value="ANTAR"/>
    <property type="match status" value="1"/>
</dbReference>
<keyword evidence="1" id="KW-0808">Transferase</keyword>
<dbReference type="InterPro" id="IPR011006">
    <property type="entry name" value="CheY-like_superfamily"/>
</dbReference>
<dbReference type="PROSITE" id="PS50921">
    <property type="entry name" value="ANTAR"/>
    <property type="match status" value="1"/>
</dbReference>
<dbReference type="SUPFAM" id="SSF52172">
    <property type="entry name" value="CheY-like"/>
    <property type="match status" value="1"/>
</dbReference>
<keyword evidence="3" id="KW-0805">Transcription regulation</keyword>
<dbReference type="Pfam" id="PF13185">
    <property type="entry name" value="GAF_2"/>
    <property type="match status" value="1"/>
</dbReference>
<sequence>MIAADRLAQVFVEVADSLTDDFDLIEFLQMLTARSSDLLEIRAAGLLFADRRGRLQLMAASDERTQMLELFQLQAREGPCLDCYTEGRAIVGADLMQSADRWPRFAPRAVESGFRAVHAFPLRLRQEVIGAMNLFGTDVGALDPADARVVQALADVATIALLQERTIRRGEVLTEQLQGALNSRIAIEQAKGAIAQIHGCTIDEAFERLRRFARDTGRPLSEVAHDVTTDPARVAGLVAPTEETL</sequence>
<evidence type="ECO:0000256" key="1">
    <source>
        <dbReference type="ARBA" id="ARBA00022679"/>
    </source>
</evidence>
<organism evidence="6 7">
    <name type="scientific">Nocardioides koreensis</name>
    <dbReference type="NCBI Taxonomy" id="433651"/>
    <lineage>
        <taxon>Bacteria</taxon>
        <taxon>Bacillati</taxon>
        <taxon>Actinomycetota</taxon>
        <taxon>Actinomycetes</taxon>
        <taxon>Propionibacteriales</taxon>
        <taxon>Nocardioidaceae</taxon>
        <taxon>Nocardioides</taxon>
    </lineage>
</organism>
<gene>
    <name evidence="6" type="ORF">GCM10009844_06420</name>
</gene>
<dbReference type="Proteomes" id="UP001501771">
    <property type="component" value="Unassembled WGS sequence"/>
</dbReference>
<dbReference type="InterPro" id="IPR003018">
    <property type="entry name" value="GAF"/>
</dbReference>
<evidence type="ECO:0000256" key="3">
    <source>
        <dbReference type="ARBA" id="ARBA00023015"/>
    </source>
</evidence>
<protein>
    <submittedName>
        <fullName evidence="6">GAF and ANTAR domain-containing protein</fullName>
    </submittedName>
</protein>
<dbReference type="InterPro" id="IPR029016">
    <property type="entry name" value="GAF-like_dom_sf"/>
</dbReference>
<dbReference type="PIRSF" id="PIRSF036625">
    <property type="entry name" value="GAF_ANTAR"/>
    <property type="match status" value="1"/>
</dbReference>
<evidence type="ECO:0000313" key="6">
    <source>
        <dbReference type="EMBL" id="GAA2138418.1"/>
    </source>
</evidence>
<evidence type="ECO:0000313" key="7">
    <source>
        <dbReference type="Proteomes" id="UP001501771"/>
    </source>
</evidence>
<keyword evidence="7" id="KW-1185">Reference proteome</keyword>
<dbReference type="InterPro" id="IPR012074">
    <property type="entry name" value="GAF_ANTAR"/>
</dbReference>
<evidence type="ECO:0000259" key="5">
    <source>
        <dbReference type="PROSITE" id="PS50921"/>
    </source>
</evidence>
<dbReference type="Pfam" id="PF03861">
    <property type="entry name" value="ANTAR"/>
    <property type="match status" value="1"/>
</dbReference>
<dbReference type="SUPFAM" id="SSF55781">
    <property type="entry name" value="GAF domain-like"/>
    <property type="match status" value="1"/>
</dbReference>
<dbReference type="SMART" id="SM00065">
    <property type="entry name" value="GAF"/>
    <property type="match status" value="1"/>
</dbReference>
<dbReference type="InterPro" id="IPR005561">
    <property type="entry name" value="ANTAR"/>
</dbReference>
<evidence type="ECO:0000256" key="4">
    <source>
        <dbReference type="ARBA" id="ARBA00023163"/>
    </source>
</evidence>
<proteinExistence type="predicted"/>
<dbReference type="Gene3D" id="3.30.450.40">
    <property type="match status" value="1"/>
</dbReference>
<reference evidence="7" key="1">
    <citation type="journal article" date="2019" name="Int. J. Syst. Evol. Microbiol.">
        <title>The Global Catalogue of Microorganisms (GCM) 10K type strain sequencing project: providing services to taxonomists for standard genome sequencing and annotation.</title>
        <authorList>
            <consortium name="The Broad Institute Genomics Platform"/>
            <consortium name="The Broad Institute Genome Sequencing Center for Infectious Disease"/>
            <person name="Wu L."/>
            <person name="Ma J."/>
        </authorList>
    </citation>
    <scope>NUCLEOTIDE SEQUENCE [LARGE SCALE GENOMIC DNA]</scope>
    <source>
        <strain evidence="7">JCM 16022</strain>
    </source>
</reference>
<accession>A0ABP5KWP4</accession>
<feature type="domain" description="ANTAR" evidence="5">
    <location>
        <begin position="167"/>
        <end position="228"/>
    </location>
</feature>
<dbReference type="Gene3D" id="1.10.10.10">
    <property type="entry name" value="Winged helix-like DNA-binding domain superfamily/Winged helix DNA-binding domain"/>
    <property type="match status" value="1"/>
</dbReference>
<evidence type="ECO:0000256" key="2">
    <source>
        <dbReference type="ARBA" id="ARBA00022777"/>
    </source>
</evidence>
<keyword evidence="2" id="KW-0418">Kinase</keyword>
<name>A0ABP5KWP4_9ACTN</name>
<comment type="caution">
    <text evidence="6">The sequence shown here is derived from an EMBL/GenBank/DDBJ whole genome shotgun (WGS) entry which is preliminary data.</text>
</comment>
<keyword evidence="4" id="KW-0804">Transcription</keyword>
<dbReference type="RefSeq" id="WP_344147454.1">
    <property type="nucleotide sequence ID" value="NZ_BAAAQR010000001.1"/>
</dbReference>
<dbReference type="EMBL" id="BAAAQR010000001">
    <property type="protein sequence ID" value="GAA2138418.1"/>
    <property type="molecule type" value="Genomic_DNA"/>
</dbReference>